<reference evidence="5" key="1">
    <citation type="submission" date="2014-01" db="EMBL/GenBank/DDBJ databases">
        <authorList>
            <person name="Aslett M."/>
        </authorList>
    </citation>
    <scope>NUCLEOTIDE SEQUENCE</scope>
</reference>
<dbReference type="Gene3D" id="2.40.160.210">
    <property type="entry name" value="Acyl-CoA thioesterase, double hotdog domain"/>
    <property type="match status" value="1"/>
</dbReference>
<dbReference type="InterPro" id="IPR042171">
    <property type="entry name" value="Acyl-CoA_hotdog"/>
</dbReference>
<dbReference type="CDD" id="cd03444">
    <property type="entry name" value="Thioesterase_II_repeat1"/>
    <property type="match status" value="1"/>
</dbReference>
<dbReference type="PANTHER" id="PTHR11066">
    <property type="entry name" value="ACYL-COA THIOESTERASE"/>
    <property type="match status" value="1"/>
</dbReference>
<organism evidence="5 6">
    <name type="scientific">Trichuris trichiura</name>
    <name type="common">Whipworm</name>
    <name type="synonym">Trichocephalus trichiurus</name>
    <dbReference type="NCBI Taxonomy" id="36087"/>
    <lineage>
        <taxon>Eukaryota</taxon>
        <taxon>Metazoa</taxon>
        <taxon>Ecdysozoa</taxon>
        <taxon>Nematoda</taxon>
        <taxon>Enoplea</taxon>
        <taxon>Dorylaimia</taxon>
        <taxon>Trichinellida</taxon>
        <taxon>Trichuridae</taxon>
        <taxon>Trichuris</taxon>
    </lineage>
</organism>
<evidence type="ECO:0000313" key="6">
    <source>
        <dbReference type="Proteomes" id="UP000030665"/>
    </source>
</evidence>
<dbReference type="SUPFAM" id="SSF54637">
    <property type="entry name" value="Thioesterase/thiol ester dehydrase-isomerase"/>
    <property type="match status" value="2"/>
</dbReference>
<evidence type="ECO:0000259" key="3">
    <source>
        <dbReference type="Pfam" id="PF02551"/>
    </source>
</evidence>
<comment type="similarity">
    <text evidence="1">Belongs to the C/M/P thioester hydrolase family.</text>
</comment>
<keyword evidence="2" id="KW-0378">Hydrolase</keyword>
<sequence length="299" mass="33845">MLLGQHLRRLAIKSAEEIISVLSGVERVDSNVFRSMHPLPESMQNAALYGGQLVSQAMMACMNTVPDWLQMHSIQCSFLKRASLGQSVLYFIERNRDGRTFSTRSVKALQDGQCILLACLSFHKETDCVVEHQANMPNVPLPESVDTWRESSEEHFSLLGAMSDYFQQKPVKMDKQAVDTYGTPLEFLWLKASNAISDDLRMNQCFASQITHNLMFHTAMKPFKDSTKDVSSAIATDHCDWFHYSHLNFGEWVLSERSLNYASGTSGFSHCRLWSKDGQLLVSAMQETTLEDQVKKTSK</sequence>
<dbReference type="InterPro" id="IPR025652">
    <property type="entry name" value="TesB_C"/>
</dbReference>
<evidence type="ECO:0000313" key="5">
    <source>
        <dbReference type="EMBL" id="CDW54334.1"/>
    </source>
</evidence>
<evidence type="ECO:0000259" key="4">
    <source>
        <dbReference type="Pfam" id="PF13622"/>
    </source>
</evidence>
<accession>A0A077Z3A8</accession>
<dbReference type="AlphaFoldDB" id="A0A077Z3A8"/>
<dbReference type="GO" id="GO:0009062">
    <property type="term" value="P:fatty acid catabolic process"/>
    <property type="evidence" value="ECO:0007669"/>
    <property type="project" value="TreeGrafter"/>
</dbReference>
<dbReference type="OrthoDB" id="68328at2759"/>
<evidence type="ECO:0000256" key="2">
    <source>
        <dbReference type="ARBA" id="ARBA00022801"/>
    </source>
</evidence>
<name>A0A077Z3A8_TRITR</name>
<dbReference type="Proteomes" id="UP000030665">
    <property type="component" value="Unassembled WGS sequence"/>
</dbReference>
<feature type="domain" description="Acyl-CoA thioesterase-like N-terminal HotDog" evidence="4">
    <location>
        <begin position="41"/>
        <end position="122"/>
    </location>
</feature>
<reference evidence="5" key="2">
    <citation type="submission" date="2014-03" db="EMBL/GenBank/DDBJ databases">
        <title>The whipworm genome and dual-species transcriptomics of an intimate host-pathogen interaction.</title>
        <authorList>
            <person name="Foth B.J."/>
            <person name="Tsai I.J."/>
            <person name="Reid A.J."/>
            <person name="Bancroft A.J."/>
            <person name="Nichol S."/>
            <person name="Tracey A."/>
            <person name="Holroyd N."/>
            <person name="Cotton J.A."/>
            <person name="Stanley E.J."/>
            <person name="Zarowiecki M."/>
            <person name="Liu J.Z."/>
            <person name="Huckvale T."/>
            <person name="Cooper P.J."/>
            <person name="Grencis R.K."/>
            <person name="Berriman M."/>
        </authorList>
    </citation>
    <scope>NUCLEOTIDE SEQUENCE [LARGE SCALE GENOMIC DNA]</scope>
</reference>
<dbReference type="CDD" id="cd03445">
    <property type="entry name" value="Thioesterase_II_repeat2"/>
    <property type="match status" value="1"/>
</dbReference>
<dbReference type="EMBL" id="HG805891">
    <property type="protein sequence ID" value="CDW54334.1"/>
    <property type="molecule type" value="Genomic_DNA"/>
</dbReference>
<dbReference type="InterPro" id="IPR029069">
    <property type="entry name" value="HotDog_dom_sf"/>
</dbReference>
<dbReference type="GO" id="GO:0005782">
    <property type="term" value="C:peroxisomal matrix"/>
    <property type="evidence" value="ECO:0007669"/>
    <property type="project" value="TreeGrafter"/>
</dbReference>
<dbReference type="Pfam" id="PF13622">
    <property type="entry name" value="4HBT_3"/>
    <property type="match status" value="1"/>
</dbReference>
<dbReference type="Pfam" id="PF02551">
    <property type="entry name" value="Acyl_CoA_thio"/>
    <property type="match status" value="1"/>
</dbReference>
<dbReference type="GO" id="GO:0006637">
    <property type="term" value="P:acyl-CoA metabolic process"/>
    <property type="evidence" value="ECO:0007669"/>
    <property type="project" value="InterPro"/>
</dbReference>
<keyword evidence="6" id="KW-1185">Reference proteome</keyword>
<proteinExistence type="inferred from homology"/>
<dbReference type="PANTHER" id="PTHR11066:SF34">
    <property type="entry name" value="ACYL-COENZYME A THIOESTERASE 8"/>
    <property type="match status" value="1"/>
</dbReference>
<dbReference type="InterPro" id="IPR049449">
    <property type="entry name" value="TesB_ACOT8-like_N"/>
</dbReference>
<feature type="domain" description="Acyl-CoA thioesterase 2 C-terminal" evidence="3">
    <location>
        <begin position="169"/>
        <end position="287"/>
    </location>
</feature>
<protein>
    <submittedName>
        <fullName evidence="5">Acyl coenzyme A thioesterase II</fullName>
    </submittedName>
</protein>
<gene>
    <name evidence="5" type="ORF">TTRE_0000260401</name>
</gene>
<dbReference type="STRING" id="36087.A0A077Z3A8"/>
<evidence type="ECO:0000256" key="1">
    <source>
        <dbReference type="ARBA" id="ARBA00006538"/>
    </source>
</evidence>
<dbReference type="InterPro" id="IPR003703">
    <property type="entry name" value="Acyl_CoA_thio"/>
</dbReference>
<dbReference type="GO" id="GO:0047617">
    <property type="term" value="F:fatty acyl-CoA hydrolase activity"/>
    <property type="evidence" value="ECO:0007669"/>
    <property type="project" value="InterPro"/>
</dbReference>